<dbReference type="AlphaFoldDB" id="A0A1D8NA36"/>
<dbReference type="eggNOG" id="KOG4177">
    <property type="taxonomic scope" value="Eukaryota"/>
</dbReference>
<dbReference type="VEuPathDB" id="FungiDB:YALI1_C10463g"/>
<feature type="compositionally biased region" description="Basic and acidic residues" evidence="2">
    <location>
        <begin position="667"/>
        <end position="686"/>
    </location>
</feature>
<feature type="region of interest" description="Disordered" evidence="2">
    <location>
        <begin position="790"/>
        <end position="820"/>
    </location>
</feature>
<reference evidence="5 7" key="2">
    <citation type="submission" date="2018-07" db="EMBL/GenBank/DDBJ databases">
        <title>Draft Genome Assemblies for Five Robust Yarrowia lipolytica Strains Exhibiting High Lipid Production and Pentose Sugar Utilization and Sugar Alcohol Secretion from Undetoxified Lignocellulosic Biomass Hydrolysates.</title>
        <authorList>
            <consortium name="DOE Joint Genome Institute"/>
            <person name="Walker C."/>
            <person name="Ryu S."/>
            <person name="Na H."/>
            <person name="Zane M."/>
            <person name="LaButti K."/>
            <person name="Lipzen A."/>
            <person name="Haridas S."/>
            <person name="Barry K."/>
            <person name="Grigoriev I.V."/>
            <person name="Quarterman J."/>
            <person name="Slininger P."/>
            <person name="Dien B."/>
            <person name="Trinh C.T."/>
        </authorList>
    </citation>
    <scope>NUCLEOTIDE SEQUENCE [LARGE SCALE GENOMIC DNA]</scope>
    <source>
        <strain evidence="5 7">YB392</strain>
    </source>
</reference>
<dbReference type="VEuPathDB" id="FungiDB:YALI0_C07843g"/>
<dbReference type="Gene3D" id="1.25.40.20">
    <property type="entry name" value="Ankyrin repeat-containing domain"/>
    <property type="match status" value="1"/>
</dbReference>
<dbReference type="KEGG" id="yli:2909778"/>
<reference evidence="4 6" key="1">
    <citation type="journal article" date="2016" name="PLoS ONE">
        <title>Sequence Assembly of Yarrowia lipolytica Strain W29/CLIB89 Shows Transposable Element Diversity.</title>
        <authorList>
            <person name="Magnan C."/>
            <person name="Yu J."/>
            <person name="Chang I."/>
            <person name="Jahn E."/>
            <person name="Kanomata Y."/>
            <person name="Wu J."/>
            <person name="Zeller M."/>
            <person name="Oakes M."/>
            <person name="Baldi P."/>
            <person name="Sandmeyer S."/>
        </authorList>
    </citation>
    <scope>NUCLEOTIDE SEQUENCE [LARGE SCALE GENOMIC DNA]</scope>
    <source>
        <strain evidence="4">CLIB89</strain>
        <strain evidence="6">CLIB89(W29)</strain>
    </source>
</reference>
<dbReference type="Proteomes" id="UP000256601">
    <property type="component" value="Unassembled WGS sequence"/>
</dbReference>
<dbReference type="InterPro" id="IPR002110">
    <property type="entry name" value="Ankyrin_rpt"/>
</dbReference>
<protein>
    <recommendedName>
        <fullName evidence="3">Dilute domain-containing protein</fullName>
    </recommendedName>
</protein>
<feature type="compositionally biased region" description="Basic and acidic residues" evidence="2">
    <location>
        <begin position="446"/>
        <end position="455"/>
    </location>
</feature>
<feature type="region of interest" description="Disordered" evidence="2">
    <location>
        <begin position="1"/>
        <end position="40"/>
    </location>
</feature>
<feature type="region of interest" description="Disordered" evidence="2">
    <location>
        <begin position="651"/>
        <end position="721"/>
    </location>
</feature>
<feature type="repeat" description="ANK" evidence="1">
    <location>
        <begin position="148"/>
        <end position="180"/>
    </location>
</feature>
<proteinExistence type="predicted"/>
<feature type="compositionally biased region" description="Basic and acidic residues" evidence="2">
    <location>
        <begin position="800"/>
        <end position="820"/>
    </location>
</feature>
<evidence type="ECO:0000259" key="3">
    <source>
        <dbReference type="PROSITE" id="PS51126"/>
    </source>
</evidence>
<dbReference type="InterPro" id="IPR036770">
    <property type="entry name" value="Ankyrin_rpt-contain_sf"/>
</dbReference>
<dbReference type="OMA" id="YAKDWNL"/>
<feature type="region of interest" description="Disordered" evidence="2">
    <location>
        <begin position="446"/>
        <end position="465"/>
    </location>
</feature>
<evidence type="ECO:0000256" key="2">
    <source>
        <dbReference type="SAM" id="MobiDB-lite"/>
    </source>
</evidence>
<evidence type="ECO:0000313" key="4">
    <source>
        <dbReference type="EMBL" id="AOW02495.1"/>
    </source>
</evidence>
<dbReference type="Pfam" id="PF12796">
    <property type="entry name" value="Ank_2"/>
    <property type="match status" value="1"/>
</dbReference>
<dbReference type="GO" id="GO:0051020">
    <property type="term" value="F:GTPase binding"/>
    <property type="evidence" value="ECO:0007669"/>
    <property type="project" value="TreeGrafter"/>
</dbReference>
<dbReference type="PROSITE" id="PS50088">
    <property type="entry name" value="ANK_REPEAT"/>
    <property type="match status" value="2"/>
</dbReference>
<dbReference type="PANTHER" id="PTHR16027">
    <property type="entry name" value="DILUTE DOMAIN-CONTAINING PROTEIN YPR089W"/>
    <property type="match status" value="1"/>
</dbReference>
<dbReference type="InterPro" id="IPR002710">
    <property type="entry name" value="Dilute_dom"/>
</dbReference>
<dbReference type="SUPFAM" id="SSF48403">
    <property type="entry name" value="Ankyrin repeat"/>
    <property type="match status" value="1"/>
</dbReference>
<evidence type="ECO:0000313" key="6">
    <source>
        <dbReference type="Proteomes" id="UP000182444"/>
    </source>
</evidence>
<accession>A0A1D8NA36</accession>
<dbReference type="Proteomes" id="UP000182444">
    <property type="component" value="Chromosome 1C"/>
</dbReference>
<evidence type="ECO:0000313" key="5">
    <source>
        <dbReference type="EMBL" id="RDW27175.1"/>
    </source>
</evidence>
<name>A0A1D8NA36_YARLL</name>
<evidence type="ECO:0000313" key="7">
    <source>
        <dbReference type="Proteomes" id="UP000256601"/>
    </source>
</evidence>
<gene>
    <name evidence="5" type="ORF">B0I71DRAFT_129613</name>
    <name evidence="4" type="ORF">YALI1_C10463g</name>
</gene>
<dbReference type="EMBL" id="KZ858967">
    <property type="protein sequence ID" value="RDW27175.1"/>
    <property type="molecule type" value="Genomic_DNA"/>
</dbReference>
<dbReference type="SMART" id="SM00248">
    <property type="entry name" value="ANK"/>
    <property type="match status" value="3"/>
</dbReference>
<dbReference type="Pfam" id="PF01843">
    <property type="entry name" value="DIL"/>
    <property type="match status" value="1"/>
</dbReference>
<evidence type="ECO:0000256" key="1">
    <source>
        <dbReference type="PROSITE-ProRule" id="PRU00023"/>
    </source>
</evidence>
<organism evidence="4 6">
    <name type="scientific">Yarrowia lipolytica</name>
    <name type="common">Candida lipolytica</name>
    <dbReference type="NCBI Taxonomy" id="4952"/>
    <lineage>
        <taxon>Eukaryota</taxon>
        <taxon>Fungi</taxon>
        <taxon>Dikarya</taxon>
        <taxon>Ascomycota</taxon>
        <taxon>Saccharomycotina</taxon>
        <taxon>Dipodascomycetes</taxon>
        <taxon>Dipodascales</taxon>
        <taxon>Dipodascales incertae sedis</taxon>
        <taxon>Yarrowia</taxon>
    </lineage>
</organism>
<feature type="repeat" description="ANK" evidence="1">
    <location>
        <begin position="115"/>
        <end position="147"/>
    </location>
</feature>
<dbReference type="EMBL" id="CP017555">
    <property type="protein sequence ID" value="AOW02495.1"/>
    <property type="molecule type" value="Genomic_DNA"/>
</dbReference>
<dbReference type="PROSITE" id="PS50297">
    <property type="entry name" value="ANK_REP_REGION"/>
    <property type="match status" value="2"/>
</dbReference>
<dbReference type="GeneID" id="2909778"/>
<keyword evidence="1" id="KW-0040">ANK repeat</keyword>
<feature type="compositionally biased region" description="Low complexity" evidence="2">
    <location>
        <begin position="657"/>
        <end position="666"/>
    </location>
</feature>
<dbReference type="InterPro" id="IPR037986">
    <property type="entry name" value="Myo5p-like_CBD_DIL"/>
</dbReference>
<dbReference type="InterPro" id="IPR052072">
    <property type="entry name" value="Vascular_dev_regulator"/>
</dbReference>
<dbReference type="PANTHER" id="PTHR16027:SF6">
    <property type="entry name" value="DILUTE DOMAIN-CONTAINING PROTEIN"/>
    <property type="match status" value="1"/>
</dbReference>
<dbReference type="PROSITE" id="PS51126">
    <property type="entry name" value="DILUTE"/>
    <property type="match status" value="1"/>
</dbReference>
<feature type="domain" description="Dilute" evidence="3">
    <location>
        <begin position="338"/>
        <end position="635"/>
    </location>
</feature>
<dbReference type="CDD" id="cd15473">
    <property type="entry name" value="Myo5p-like_CBD_DIL_ANK"/>
    <property type="match status" value="1"/>
</dbReference>
<dbReference type="SMART" id="SM01132">
    <property type="entry name" value="DIL"/>
    <property type="match status" value="1"/>
</dbReference>
<sequence>MSAPLDPVFDPWGGGGGANAAVAAPLPPLSSAPAPQKGTDTETYKEMVSVKEHLARLELDSEEIVEDEELTASDKSEQLQLLLFSASSNGNLDATRDLLDKRDQYGIDMDATDDNGNSALNYAACFGHDKIVQELIAYGANVETEDKFSYTPLMWAIQNGHFNIVRDLLDAGADPAKNTGCGKNALGFVTDGSTIHLYLKGRGLMDDSNESGDFYQSGIMGAEVATDEIVMESAYNFDVRLDKLQGDSDEEKDDDDDDGLDAMEDSFSDTFNWSRCLPDQMFVFSTKDIPQILDIVITNIEPQRNHTQKPIPANMLFLCARYAHYTLDNKDVVAAVMNPAIGRIKAKVEAKATDMVTLAFWLSNASLLLYYFRRDAELQKVEYTKTQADLASLCNDIHVLICQDCERRLEPLLDTCILDHETIPGLDAINYKHEWKLFKKKHKEKSHQEEMEEQMRPLSPHRKALPSPRNVTSILSSVLFILDLFEIHPILTQQIVSQLLFWLGAVLFNRVLTNRRYLSRSRAMQVRLNVSAIEDWARQNDRKYEMVDEFGNGKIYPSISELCRKHLASLVQMLQWLQCFTGFGDDFTNVIATLQQLTALNPFQLLHVAKKYRPEVDENGLSKDYKKYLQELAESFKRRVENRDVLKAIKSHDSAKSAKTAKSVKSTKSEDPKEGKESGDGARAEGDAFEATPPPPQNPAGLTNTSQLPPEYYENDDGSEPNLLLDPTQLLPFLLPSLAEMIITWGAVGGLRRKRARRYEPVLPVEFLDSLDFGDDVGGGMDDRDHMFSVSEPQMTSARGWEKDNKDEVTKENDEFNPKW</sequence>